<dbReference type="Proteomes" id="UP000501600">
    <property type="component" value="Chromosome"/>
</dbReference>
<accession>A0A6H2DMG6</accession>
<dbReference type="RefSeq" id="WP_168820128.1">
    <property type="nucleotide sequence ID" value="NZ_CP051217.1"/>
</dbReference>
<organism evidence="1 2">
    <name type="scientific">Parasphingorhabdus halotolerans</name>
    <dbReference type="NCBI Taxonomy" id="2725558"/>
    <lineage>
        <taxon>Bacteria</taxon>
        <taxon>Pseudomonadati</taxon>
        <taxon>Pseudomonadota</taxon>
        <taxon>Alphaproteobacteria</taxon>
        <taxon>Sphingomonadales</taxon>
        <taxon>Sphingomonadaceae</taxon>
        <taxon>Parasphingorhabdus</taxon>
    </lineage>
</organism>
<reference evidence="1 2" key="1">
    <citation type="submission" date="2020-04" db="EMBL/GenBank/DDBJ databases">
        <title>Genome sequence for Sphingorhabdus sp. strain M1.</title>
        <authorList>
            <person name="Park S.-J."/>
        </authorList>
    </citation>
    <scope>NUCLEOTIDE SEQUENCE [LARGE SCALE GENOMIC DNA]</scope>
    <source>
        <strain evidence="1 2">JK6</strain>
    </source>
</reference>
<proteinExistence type="predicted"/>
<keyword evidence="2" id="KW-1185">Reference proteome</keyword>
<evidence type="ECO:0000313" key="2">
    <source>
        <dbReference type="Proteomes" id="UP000501600"/>
    </source>
</evidence>
<sequence>MMNIRREVEARLKGFPLYSQEKLADPIVHCKLFHAYGSATWYLTEFDGQDIAFGYVTGMVADEWGYVAISELEALRIAKTIPRIECDVHFRPIIFSKLRIQEGF</sequence>
<evidence type="ECO:0000313" key="1">
    <source>
        <dbReference type="EMBL" id="QJB69859.1"/>
    </source>
</evidence>
<dbReference type="AlphaFoldDB" id="A0A6H2DMG6"/>
<dbReference type="KEGG" id="phao:HF685_11700"/>
<dbReference type="EMBL" id="CP051217">
    <property type="protein sequence ID" value="QJB69859.1"/>
    <property type="molecule type" value="Genomic_DNA"/>
</dbReference>
<gene>
    <name evidence="1" type="ORF">HF685_11700</name>
</gene>
<dbReference type="Pfam" id="PF11171">
    <property type="entry name" value="DUF2958"/>
    <property type="match status" value="1"/>
</dbReference>
<dbReference type="InterPro" id="IPR021341">
    <property type="entry name" value="DUF2958"/>
</dbReference>
<protein>
    <submittedName>
        <fullName evidence="1">DUF2958 domain-containing protein</fullName>
    </submittedName>
</protein>
<name>A0A6H2DMG6_9SPHN</name>